<feature type="transmembrane region" description="Helical" evidence="7">
    <location>
        <begin position="157"/>
        <end position="173"/>
    </location>
</feature>
<keyword evidence="5 7" id="KW-0472">Membrane</keyword>
<organism evidence="8 9">
    <name type="scientific">Digitaria exilis</name>
    <dbReference type="NCBI Taxonomy" id="1010633"/>
    <lineage>
        <taxon>Eukaryota</taxon>
        <taxon>Viridiplantae</taxon>
        <taxon>Streptophyta</taxon>
        <taxon>Embryophyta</taxon>
        <taxon>Tracheophyta</taxon>
        <taxon>Spermatophyta</taxon>
        <taxon>Magnoliopsida</taxon>
        <taxon>Liliopsida</taxon>
        <taxon>Poales</taxon>
        <taxon>Poaceae</taxon>
        <taxon>PACMAD clade</taxon>
        <taxon>Panicoideae</taxon>
        <taxon>Panicodae</taxon>
        <taxon>Paniceae</taxon>
        <taxon>Anthephorinae</taxon>
        <taxon>Digitaria</taxon>
    </lineage>
</organism>
<dbReference type="PANTHER" id="PTHR31769">
    <property type="entry name" value="OS07G0462200 PROTEIN-RELATED"/>
    <property type="match status" value="1"/>
</dbReference>
<evidence type="ECO:0000313" key="8">
    <source>
        <dbReference type="EMBL" id="KAF8672415.1"/>
    </source>
</evidence>
<comment type="similarity">
    <text evidence="6">Belongs to the DESIGUAL family.</text>
</comment>
<evidence type="ECO:0000256" key="2">
    <source>
        <dbReference type="ARBA" id="ARBA00022692"/>
    </source>
</evidence>
<gene>
    <name evidence="8" type="ORF">HU200_049626</name>
</gene>
<keyword evidence="2 7" id="KW-0812">Transmembrane</keyword>
<sequence length="283" mass="30045">MARRDGERSDARALLPFPRRAISADRGAADHKLPMAGSTAMLAATLVVDLVAFGLAIGAVLSRPSVHSSSFLPSIAVRFPFPPSCFPSLTPPPPLPLFSLLKASLETDAAQDWRYCVYRPGAATALGAVALVLLLVGQAVAAFASRCFCCGAALRPGGARACALVLFLSSWYYQSTTSPPPIPISLSRSPPAPACHIDFPKADARGPHAASLVLSCSSAYHTGYRKVFFQNPPDCDAVRRGTFGAGAAFALFTCVLTSSYYYCFSKARVNFHRREATIGMTPL</sequence>
<comment type="subcellular location">
    <subcellularLocation>
        <location evidence="1">Endomembrane system</location>
        <topology evidence="1">Multi-pass membrane protein</topology>
    </subcellularLocation>
</comment>
<dbReference type="AlphaFoldDB" id="A0A835AW11"/>
<evidence type="ECO:0000256" key="4">
    <source>
        <dbReference type="ARBA" id="ARBA00022989"/>
    </source>
</evidence>
<dbReference type="OrthoDB" id="2015495at2759"/>
<dbReference type="Pfam" id="PF06749">
    <property type="entry name" value="DUF1218"/>
    <property type="match status" value="1"/>
</dbReference>
<keyword evidence="4 7" id="KW-1133">Transmembrane helix</keyword>
<feature type="transmembrane region" description="Helical" evidence="7">
    <location>
        <begin position="40"/>
        <end position="61"/>
    </location>
</feature>
<evidence type="ECO:0000256" key="6">
    <source>
        <dbReference type="ARBA" id="ARBA00029467"/>
    </source>
</evidence>
<reference evidence="8" key="1">
    <citation type="submission" date="2020-07" db="EMBL/GenBank/DDBJ databases">
        <title>Genome sequence and genetic diversity analysis of an under-domesticated orphan crop, white fonio (Digitaria exilis).</title>
        <authorList>
            <person name="Bennetzen J.L."/>
            <person name="Chen S."/>
            <person name="Ma X."/>
            <person name="Wang X."/>
            <person name="Yssel A.E.J."/>
            <person name="Chaluvadi S.R."/>
            <person name="Johnson M."/>
            <person name="Gangashetty P."/>
            <person name="Hamidou F."/>
            <person name="Sanogo M.D."/>
            <person name="Zwaenepoel A."/>
            <person name="Wallace J."/>
            <person name="Van De Peer Y."/>
            <person name="Van Deynze A."/>
        </authorList>
    </citation>
    <scope>NUCLEOTIDE SEQUENCE</scope>
    <source>
        <tissue evidence="8">Leaves</tissue>
    </source>
</reference>
<accession>A0A835AW11</accession>
<dbReference type="InterPro" id="IPR009606">
    <property type="entry name" value="DEAL/Modifying_wall_lignin1/2"/>
</dbReference>
<keyword evidence="9" id="KW-1185">Reference proteome</keyword>
<feature type="transmembrane region" description="Helical" evidence="7">
    <location>
        <begin position="122"/>
        <end position="145"/>
    </location>
</feature>
<evidence type="ECO:0000313" key="9">
    <source>
        <dbReference type="Proteomes" id="UP000636709"/>
    </source>
</evidence>
<keyword evidence="3" id="KW-0732">Signal</keyword>
<protein>
    <submittedName>
        <fullName evidence="8">Uncharacterized protein</fullName>
    </submittedName>
</protein>
<name>A0A835AW11_9POAL</name>
<dbReference type="Proteomes" id="UP000636709">
    <property type="component" value="Unassembled WGS sequence"/>
</dbReference>
<evidence type="ECO:0000256" key="7">
    <source>
        <dbReference type="SAM" id="Phobius"/>
    </source>
</evidence>
<evidence type="ECO:0000256" key="3">
    <source>
        <dbReference type="ARBA" id="ARBA00022729"/>
    </source>
</evidence>
<dbReference type="EMBL" id="JACEFO010002221">
    <property type="protein sequence ID" value="KAF8672415.1"/>
    <property type="molecule type" value="Genomic_DNA"/>
</dbReference>
<comment type="caution">
    <text evidence="8">The sequence shown here is derived from an EMBL/GenBank/DDBJ whole genome shotgun (WGS) entry which is preliminary data.</text>
</comment>
<dbReference type="GO" id="GO:0012505">
    <property type="term" value="C:endomembrane system"/>
    <property type="evidence" value="ECO:0007669"/>
    <property type="project" value="UniProtKB-SubCell"/>
</dbReference>
<feature type="transmembrane region" description="Helical" evidence="7">
    <location>
        <begin position="243"/>
        <end position="264"/>
    </location>
</feature>
<proteinExistence type="inferred from homology"/>
<evidence type="ECO:0000256" key="5">
    <source>
        <dbReference type="ARBA" id="ARBA00023136"/>
    </source>
</evidence>
<dbReference type="InterPro" id="IPR052222">
    <property type="entry name" value="DESIGUAL"/>
</dbReference>
<evidence type="ECO:0000256" key="1">
    <source>
        <dbReference type="ARBA" id="ARBA00004127"/>
    </source>
</evidence>